<proteinExistence type="predicted"/>
<dbReference type="Proteomes" id="UP000288805">
    <property type="component" value="Unassembled WGS sequence"/>
</dbReference>
<name>A0A438FKU8_VITVI</name>
<organism evidence="3 4">
    <name type="scientific">Vitis vinifera</name>
    <name type="common">Grape</name>
    <dbReference type="NCBI Taxonomy" id="29760"/>
    <lineage>
        <taxon>Eukaryota</taxon>
        <taxon>Viridiplantae</taxon>
        <taxon>Streptophyta</taxon>
        <taxon>Embryophyta</taxon>
        <taxon>Tracheophyta</taxon>
        <taxon>Spermatophyta</taxon>
        <taxon>Magnoliopsida</taxon>
        <taxon>eudicotyledons</taxon>
        <taxon>Gunneridae</taxon>
        <taxon>Pentapetalae</taxon>
        <taxon>rosids</taxon>
        <taxon>Vitales</taxon>
        <taxon>Vitaceae</taxon>
        <taxon>Viteae</taxon>
        <taxon>Vitis</taxon>
    </lineage>
</organism>
<comment type="caution">
    <text evidence="3">The sequence shown here is derived from an EMBL/GenBank/DDBJ whole genome shotgun (WGS) entry which is preliminary data.</text>
</comment>
<protein>
    <recommendedName>
        <fullName evidence="1">Reverse transcriptase zinc-binding domain-containing protein</fullName>
    </recommendedName>
</protein>
<accession>A0A438FKU8</accession>
<dbReference type="Pfam" id="PF13966">
    <property type="entry name" value="zf-RVT"/>
    <property type="match status" value="1"/>
</dbReference>
<reference evidence="3 4" key="1">
    <citation type="journal article" date="2018" name="PLoS Genet.">
        <title>Population sequencing reveals clonal diversity and ancestral inbreeding in the grapevine cultivar Chardonnay.</title>
        <authorList>
            <person name="Roach M.J."/>
            <person name="Johnson D.L."/>
            <person name="Bohlmann J."/>
            <person name="van Vuuren H.J."/>
            <person name="Jones S.J."/>
            <person name="Pretorius I.S."/>
            <person name="Schmidt S.A."/>
            <person name="Borneman A.R."/>
        </authorList>
    </citation>
    <scope>NUCLEOTIDE SEQUENCE [LARGE SCALE GENOMIC DNA]</scope>
    <source>
        <strain evidence="4">cv. Chardonnay</strain>
        <strain evidence="3">I10V1</strain>
        <tissue evidence="3">Leaf</tissue>
    </source>
</reference>
<sequence length="119" mass="13399">MVIRPYVFFSPPSFALTSSKEEQVVDIWGSTIEGGGWNPMFSRPFNDWKVDIVDLKNPTKEGRSVGQSPSFGSGEKEGMVFSKGCFLCHVEEETIDHILIHCAKARVLWQLLFALFEVS</sequence>
<evidence type="ECO:0000313" key="4">
    <source>
        <dbReference type="Proteomes" id="UP000288805"/>
    </source>
</evidence>
<evidence type="ECO:0000313" key="2">
    <source>
        <dbReference type="EMBL" id="RVW31356.1"/>
    </source>
</evidence>
<dbReference type="EMBL" id="QGNW01000849">
    <property type="protein sequence ID" value="RVW60622.1"/>
    <property type="molecule type" value="Genomic_DNA"/>
</dbReference>
<dbReference type="EMBL" id="QGNW01001759">
    <property type="protein sequence ID" value="RVW31356.1"/>
    <property type="molecule type" value="Genomic_DNA"/>
</dbReference>
<evidence type="ECO:0000259" key="1">
    <source>
        <dbReference type="Pfam" id="PF13966"/>
    </source>
</evidence>
<evidence type="ECO:0000313" key="3">
    <source>
        <dbReference type="EMBL" id="RVW60622.1"/>
    </source>
</evidence>
<dbReference type="InterPro" id="IPR026960">
    <property type="entry name" value="RVT-Znf"/>
</dbReference>
<feature type="domain" description="Reverse transcriptase zinc-binding" evidence="1">
    <location>
        <begin position="76"/>
        <end position="109"/>
    </location>
</feature>
<gene>
    <name evidence="3" type="ORF">CK203_055508</name>
    <name evidence="2" type="ORF">CK203_106072</name>
</gene>
<dbReference type="AlphaFoldDB" id="A0A438FKU8"/>